<sequence>MRCKWAAWGLLLLFMRVLTPDAAVLRLHLHQHTDHSQTDAAVRLAGLKGPVAKHVFSDKHQHCSVEHLFDAPFQPALPLTLAAPFRLPVYPAYRPQAPVCRALHLLDGACLRGPPAARA</sequence>
<reference evidence="2 3" key="1">
    <citation type="submission" date="2014-01" db="EMBL/GenBank/DDBJ databases">
        <title>Complete genome sequence of ionizing-radiation resistance bacterium Hymenobacter swuensis DY53.</title>
        <authorList>
            <person name="Jung J.-H."/>
            <person name="Jeong S.-W."/>
            <person name="Joe M.-H."/>
            <person name="Cho y.-j."/>
            <person name="Kim M.-K."/>
            <person name="Lim S.-Y."/>
        </authorList>
    </citation>
    <scope>NUCLEOTIDE SEQUENCE [LARGE SCALE GENOMIC DNA]</scope>
    <source>
        <strain evidence="2 3">DY53</strain>
    </source>
</reference>
<evidence type="ECO:0000313" key="3">
    <source>
        <dbReference type="Proteomes" id="UP000019423"/>
    </source>
</evidence>
<dbReference type="RefSeq" id="WP_052346313.1">
    <property type="nucleotide sequence ID" value="NZ_CP007145.1"/>
</dbReference>
<name>W8F6H9_9BACT</name>
<dbReference type="OrthoDB" id="893865at2"/>
<dbReference type="PATRIC" id="fig|1227739.3.peg.1982"/>
<dbReference type="EMBL" id="CP007145">
    <property type="protein sequence ID" value="AHJ97355.1"/>
    <property type="molecule type" value="Genomic_DNA"/>
</dbReference>
<evidence type="ECO:0008006" key="4">
    <source>
        <dbReference type="Google" id="ProtNLM"/>
    </source>
</evidence>
<accession>W8F6H9</accession>
<feature type="signal peptide" evidence="1">
    <location>
        <begin position="1"/>
        <end position="22"/>
    </location>
</feature>
<evidence type="ECO:0000313" key="2">
    <source>
        <dbReference type="EMBL" id="AHJ97355.1"/>
    </source>
</evidence>
<keyword evidence="1" id="KW-0732">Signal</keyword>
<dbReference type="HOGENOM" id="CLU_2058165_0_0_10"/>
<organism evidence="2 3">
    <name type="scientific">Hymenobacter swuensis DY53</name>
    <dbReference type="NCBI Taxonomy" id="1227739"/>
    <lineage>
        <taxon>Bacteria</taxon>
        <taxon>Pseudomonadati</taxon>
        <taxon>Bacteroidota</taxon>
        <taxon>Cytophagia</taxon>
        <taxon>Cytophagales</taxon>
        <taxon>Hymenobacteraceae</taxon>
        <taxon>Hymenobacter</taxon>
    </lineage>
</organism>
<dbReference type="AlphaFoldDB" id="W8F6H9"/>
<dbReference type="STRING" id="1227739.Hsw_1760"/>
<feature type="chain" id="PRO_5004908212" description="Secreted protein" evidence="1">
    <location>
        <begin position="23"/>
        <end position="119"/>
    </location>
</feature>
<evidence type="ECO:0000256" key="1">
    <source>
        <dbReference type="SAM" id="SignalP"/>
    </source>
</evidence>
<gene>
    <name evidence="2" type="ORF">Hsw_1760</name>
</gene>
<dbReference type="Proteomes" id="UP000019423">
    <property type="component" value="Chromosome"/>
</dbReference>
<proteinExistence type="predicted"/>
<dbReference type="KEGG" id="hsw:Hsw_1760"/>
<protein>
    <recommendedName>
        <fullName evidence="4">Secreted protein</fullName>
    </recommendedName>
</protein>
<keyword evidence="3" id="KW-1185">Reference proteome</keyword>